<gene>
    <name evidence="1" type="ORF">Taro_048296</name>
</gene>
<feature type="non-terminal residue" evidence="1">
    <location>
        <position position="180"/>
    </location>
</feature>
<dbReference type="AlphaFoldDB" id="A0A843WXS6"/>
<dbReference type="EMBL" id="NMUH01006478">
    <property type="protein sequence ID" value="MQM15352.1"/>
    <property type="molecule type" value="Genomic_DNA"/>
</dbReference>
<comment type="caution">
    <text evidence="1">The sequence shown here is derived from an EMBL/GenBank/DDBJ whole genome shotgun (WGS) entry which is preliminary data.</text>
</comment>
<name>A0A843WXS6_COLES</name>
<proteinExistence type="predicted"/>
<keyword evidence="2" id="KW-1185">Reference proteome</keyword>
<reference evidence="1" key="1">
    <citation type="submission" date="2017-07" db="EMBL/GenBank/DDBJ databases">
        <title>Taro Niue Genome Assembly and Annotation.</title>
        <authorList>
            <person name="Atibalentja N."/>
            <person name="Keating K."/>
            <person name="Fields C.J."/>
        </authorList>
    </citation>
    <scope>NUCLEOTIDE SEQUENCE</scope>
    <source>
        <strain evidence="1">Niue_2</strain>
        <tissue evidence="1">Leaf</tissue>
    </source>
</reference>
<dbReference type="Proteomes" id="UP000652761">
    <property type="component" value="Unassembled WGS sequence"/>
</dbReference>
<evidence type="ECO:0000313" key="1">
    <source>
        <dbReference type="EMBL" id="MQM15352.1"/>
    </source>
</evidence>
<sequence length="180" mass="19814">MVAPARVASRPCGVSGILGGSVCRPSTLWRSEVAVLVVRCRSHLVVAWSRWESCVCHDLGWWSWRCTVLFHCLVVPCCRRWPTDVKGPIVVRFFVKGRDYLNSSRSGRIGSSSCFLISLVSLPCSPPPCVMCLYRVGGQGLRIPLVCLSTDAATARHIVTSEEASARSGVTLSRHGWRSR</sequence>
<organism evidence="1 2">
    <name type="scientific">Colocasia esculenta</name>
    <name type="common">Wild taro</name>
    <name type="synonym">Arum esculentum</name>
    <dbReference type="NCBI Taxonomy" id="4460"/>
    <lineage>
        <taxon>Eukaryota</taxon>
        <taxon>Viridiplantae</taxon>
        <taxon>Streptophyta</taxon>
        <taxon>Embryophyta</taxon>
        <taxon>Tracheophyta</taxon>
        <taxon>Spermatophyta</taxon>
        <taxon>Magnoliopsida</taxon>
        <taxon>Liliopsida</taxon>
        <taxon>Araceae</taxon>
        <taxon>Aroideae</taxon>
        <taxon>Colocasieae</taxon>
        <taxon>Colocasia</taxon>
    </lineage>
</organism>
<protein>
    <submittedName>
        <fullName evidence="1">Uncharacterized protein</fullName>
    </submittedName>
</protein>
<evidence type="ECO:0000313" key="2">
    <source>
        <dbReference type="Proteomes" id="UP000652761"/>
    </source>
</evidence>
<accession>A0A843WXS6</accession>